<evidence type="ECO:0000313" key="2">
    <source>
        <dbReference type="Proteomes" id="UP000184386"/>
    </source>
</evidence>
<dbReference type="OrthoDB" id="2082028at2"/>
<reference evidence="1 2" key="1">
    <citation type="submission" date="2016-11" db="EMBL/GenBank/DDBJ databases">
        <authorList>
            <person name="Jaros S."/>
            <person name="Januszkiewicz K."/>
            <person name="Wedrychowicz H."/>
        </authorList>
    </citation>
    <scope>NUCLEOTIDE SEQUENCE [LARGE SCALE GENOMIC DNA]</scope>
    <source>
        <strain evidence="1 2">DSM 15929</strain>
    </source>
</reference>
<dbReference type="Proteomes" id="UP000184386">
    <property type="component" value="Unassembled WGS sequence"/>
</dbReference>
<accession>A0A1M6KNQ7</accession>
<keyword evidence="2" id="KW-1185">Reference proteome</keyword>
<dbReference type="EMBL" id="FRAC01000006">
    <property type="protein sequence ID" value="SHJ60638.1"/>
    <property type="molecule type" value="Genomic_DNA"/>
</dbReference>
<proteinExistence type="predicted"/>
<evidence type="ECO:0008006" key="3">
    <source>
        <dbReference type="Google" id="ProtNLM"/>
    </source>
</evidence>
<sequence>MGKTNEIKYSNLTSIYFTAKGFHNNYEYLKKKQVESKDKIAYDSTMPVAATNGFFAIELYLKLIYSFDYWEKNERSKEEPSNLTQYPNGHNLKGLFEYIDENSKSEITKMLSSKISKDQLLANLEKYKDGFMDWRYFFEKGDIYGDYYFISNTLEVLYSYCEIYMNHKSYTNENWKDDFSRTSVTMHQEPVSTMEELNAVLGKSLSEIIYDKE</sequence>
<organism evidence="1 2">
    <name type="scientific">Anaerocolumna jejuensis DSM 15929</name>
    <dbReference type="NCBI Taxonomy" id="1121322"/>
    <lineage>
        <taxon>Bacteria</taxon>
        <taxon>Bacillati</taxon>
        <taxon>Bacillota</taxon>
        <taxon>Clostridia</taxon>
        <taxon>Lachnospirales</taxon>
        <taxon>Lachnospiraceae</taxon>
        <taxon>Anaerocolumna</taxon>
    </lineage>
</organism>
<dbReference type="AlphaFoldDB" id="A0A1M6KNQ7"/>
<dbReference type="RefSeq" id="WP_073272616.1">
    <property type="nucleotide sequence ID" value="NZ_FRAC01000006.1"/>
</dbReference>
<name>A0A1M6KNQ7_9FIRM</name>
<gene>
    <name evidence="1" type="ORF">SAMN02745136_00524</name>
</gene>
<evidence type="ECO:0000313" key="1">
    <source>
        <dbReference type="EMBL" id="SHJ60638.1"/>
    </source>
</evidence>
<protein>
    <recommendedName>
        <fullName evidence="3">HEPN domain-containing protein</fullName>
    </recommendedName>
</protein>